<feature type="transmembrane region" description="Helical" evidence="1">
    <location>
        <begin position="20"/>
        <end position="37"/>
    </location>
</feature>
<keyword evidence="4" id="KW-1185">Reference proteome</keyword>
<sequence>MERERIKADAVARELALDALRSGVWFVTMLVFAWSVFELFESAGEHAKGAPISSFGALPMDGLVAVCCGLIFAMVLIAVLTAFFIRSAYLDLGRKVKRLRRRVDELRSGL</sequence>
<evidence type="ECO:0000313" key="4">
    <source>
        <dbReference type="Proteomes" id="UP000305539"/>
    </source>
</evidence>
<dbReference type="EMBL" id="SWJE01000020">
    <property type="protein sequence ID" value="TKC80408.1"/>
    <property type="molecule type" value="Genomic_DNA"/>
</dbReference>
<keyword evidence="1" id="KW-1133">Transmembrane helix</keyword>
<dbReference type="RefSeq" id="WP_136897471.1">
    <property type="nucleotide sequence ID" value="NZ_SWJE01000014.1"/>
</dbReference>
<dbReference type="AlphaFoldDB" id="A0A4U1HKB2"/>
<reference evidence="2 4" key="1">
    <citation type="submission" date="2019-04" db="EMBL/GenBank/DDBJ databases">
        <title>Trinickia sp. 7GSK02, isolated from subtropical forest soil.</title>
        <authorList>
            <person name="Gao Z.-H."/>
            <person name="Qiu L.-H."/>
        </authorList>
    </citation>
    <scope>NUCLEOTIDE SEQUENCE [LARGE SCALE GENOMIC DNA]</scope>
    <source>
        <strain evidence="2 4">7GSK02</strain>
    </source>
</reference>
<comment type="caution">
    <text evidence="2">The sequence shown here is derived from an EMBL/GenBank/DDBJ whole genome shotgun (WGS) entry which is preliminary data.</text>
</comment>
<proteinExistence type="predicted"/>
<name>A0A4U1HKB2_9BURK</name>
<dbReference type="Proteomes" id="UP000305539">
    <property type="component" value="Unassembled WGS sequence"/>
</dbReference>
<protein>
    <submittedName>
        <fullName evidence="2">Uncharacterized protein</fullName>
    </submittedName>
</protein>
<gene>
    <name evidence="3" type="ORF">FAZ69_23340</name>
    <name evidence="2" type="ORF">FAZ69_29315</name>
</gene>
<dbReference type="EMBL" id="SWJE01000014">
    <property type="protein sequence ID" value="TKC83429.1"/>
    <property type="molecule type" value="Genomic_DNA"/>
</dbReference>
<feature type="transmembrane region" description="Helical" evidence="1">
    <location>
        <begin position="63"/>
        <end position="92"/>
    </location>
</feature>
<organism evidence="2 4">
    <name type="scientific">Trinickia terrae</name>
    <dbReference type="NCBI Taxonomy" id="2571161"/>
    <lineage>
        <taxon>Bacteria</taxon>
        <taxon>Pseudomonadati</taxon>
        <taxon>Pseudomonadota</taxon>
        <taxon>Betaproteobacteria</taxon>
        <taxon>Burkholderiales</taxon>
        <taxon>Burkholderiaceae</taxon>
        <taxon>Trinickia</taxon>
    </lineage>
</organism>
<accession>A0A4U1HKB2</accession>
<evidence type="ECO:0000256" key="1">
    <source>
        <dbReference type="SAM" id="Phobius"/>
    </source>
</evidence>
<evidence type="ECO:0000313" key="2">
    <source>
        <dbReference type="EMBL" id="TKC80408.1"/>
    </source>
</evidence>
<keyword evidence="1" id="KW-0812">Transmembrane</keyword>
<evidence type="ECO:0000313" key="3">
    <source>
        <dbReference type="EMBL" id="TKC83429.1"/>
    </source>
</evidence>
<keyword evidence="1" id="KW-0472">Membrane</keyword>